<name>A0A4C1W7K8_EUMVA</name>
<evidence type="ECO:0000313" key="2">
    <source>
        <dbReference type="Proteomes" id="UP000299102"/>
    </source>
</evidence>
<evidence type="ECO:0000313" key="1">
    <source>
        <dbReference type="EMBL" id="GBP46522.1"/>
    </source>
</evidence>
<protein>
    <submittedName>
        <fullName evidence="1">Uncharacterized protein</fullName>
    </submittedName>
</protein>
<keyword evidence="2" id="KW-1185">Reference proteome</keyword>
<sequence length="187" mass="20835">MRASELVNCWRVGDHVTHEHSQTWCKPVSSHPWSDERGVGHRNCHSLDGTIAEAVTSRLYSMRKLYDSDAVELLSRRSQVDYGTGLPLIYSRASRDPGKAHKNNKTLEELDSSFKDLISSTQQLVCLCLFAVPRCTCPGNRFKASHILFLVHTEEIGPPCWPIASWVPLPNSVTNAGVTSATDCLTR</sequence>
<gene>
    <name evidence="1" type="ORF">EVAR_45942_1</name>
</gene>
<dbReference type="EMBL" id="BGZK01000485">
    <property type="protein sequence ID" value="GBP46522.1"/>
    <property type="molecule type" value="Genomic_DNA"/>
</dbReference>
<dbReference type="Proteomes" id="UP000299102">
    <property type="component" value="Unassembled WGS sequence"/>
</dbReference>
<dbReference type="AlphaFoldDB" id="A0A4C1W7K8"/>
<comment type="caution">
    <text evidence="1">The sequence shown here is derived from an EMBL/GenBank/DDBJ whole genome shotgun (WGS) entry which is preliminary data.</text>
</comment>
<organism evidence="1 2">
    <name type="scientific">Eumeta variegata</name>
    <name type="common">Bagworm moth</name>
    <name type="synonym">Eumeta japonica</name>
    <dbReference type="NCBI Taxonomy" id="151549"/>
    <lineage>
        <taxon>Eukaryota</taxon>
        <taxon>Metazoa</taxon>
        <taxon>Ecdysozoa</taxon>
        <taxon>Arthropoda</taxon>
        <taxon>Hexapoda</taxon>
        <taxon>Insecta</taxon>
        <taxon>Pterygota</taxon>
        <taxon>Neoptera</taxon>
        <taxon>Endopterygota</taxon>
        <taxon>Lepidoptera</taxon>
        <taxon>Glossata</taxon>
        <taxon>Ditrysia</taxon>
        <taxon>Tineoidea</taxon>
        <taxon>Psychidae</taxon>
        <taxon>Oiketicinae</taxon>
        <taxon>Eumeta</taxon>
    </lineage>
</organism>
<proteinExistence type="predicted"/>
<accession>A0A4C1W7K8</accession>
<reference evidence="1 2" key="1">
    <citation type="journal article" date="2019" name="Commun. Biol.">
        <title>The bagworm genome reveals a unique fibroin gene that provides high tensile strength.</title>
        <authorList>
            <person name="Kono N."/>
            <person name="Nakamura H."/>
            <person name="Ohtoshi R."/>
            <person name="Tomita M."/>
            <person name="Numata K."/>
            <person name="Arakawa K."/>
        </authorList>
    </citation>
    <scope>NUCLEOTIDE SEQUENCE [LARGE SCALE GENOMIC DNA]</scope>
</reference>